<dbReference type="InterPro" id="IPR001304">
    <property type="entry name" value="C-type_lectin-like"/>
</dbReference>
<dbReference type="GO" id="GO:0008270">
    <property type="term" value="F:zinc ion binding"/>
    <property type="evidence" value="ECO:0007669"/>
    <property type="project" value="UniProtKB-KW"/>
</dbReference>
<dbReference type="InterPro" id="IPR016186">
    <property type="entry name" value="C-type_lectin-like/link_sf"/>
</dbReference>
<protein>
    <recommendedName>
        <fullName evidence="3">B box-type domain-containing protein</fullName>
    </recommendedName>
</protein>
<dbReference type="CDD" id="cd19757">
    <property type="entry name" value="Bbox1"/>
    <property type="match status" value="1"/>
</dbReference>
<proteinExistence type="predicted"/>
<sequence length="300" mass="34055">MDYGVNEPLSTFKKYFRCDHCEQEQALKKCFDCELLYCIECVSIIHSKGKLQTHKIKDISCEKIDICQQCNKQNAELECEDCELSYCQACSDTFHRKGALKNHTLKRKSEKNIPSLKGAATWQDTKFGWYPNPKNEKSPCKTLPTTCPNGYTKLTNQSISPNCYLFGGSNTENRTDWHVANAICTSTPGVYLWIPDSREEAVAVLVKFDTFGKLDRFDVFTGANNLADRNSYVYAGTNDIFDPTNLPYGIQIGDDPLLNNKSCFELEWDLDKLDFEWDSDSCSGDIEAYVCEFPIAEACN</sequence>
<dbReference type="AlphaFoldDB" id="A0A8B6GKG7"/>
<dbReference type="EMBL" id="UYJE01008580">
    <property type="protein sequence ID" value="VDI64985.1"/>
    <property type="molecule type" value="Genomic_DNA"/>
</dbReference>
<evidence type="ECO:0000313" key="5">
    <source>
        <dbReference type="Proteomes" id="UP000596742"/>
    </source>
</evidence>
<name>A0A8B6GKG7_MYTGA</name>
<dbReference type="SMART" id="SM00034">
    <property type="entry name" value="CLECT"/>
    <property type="match status" value="1"/>
</dbReference>
<reference evidence="4" key="1">
    <citation type="submission" date="2018-11" db="EMBL/GenBank/DDBJ databases">
        <authorList>
            <person name="Alioto T."/>
            <person name="Alioto T."/>
        </authorList>
    </citation>
    <scope>NUCLEOTIDE SEQUENCE</scope>
</reference>
<dbReference type="SUPFAM" id="SSF56436">
    <property type="entry name" value="C-type lectin-like"/>
    <property type="match status" value="1"/>
</dbReference>
<dbReference type="Gene3D" id="4.10.830.40">
    <property type="match status" value="2"/>
</dbReference>
<dbReference type="PROSITE" id="PS50119">
    <property type="entry name" value="ZF_BBOX"/>
    <property type="match status" value="2"/>
</dbReference>
<dbReference type="Proteomes" id="UP000596742">
    <property type="component" value="Unassembled WGS sequence"/>
</dbReference>
<dbReference type="OrthoDB" id="5800423at2759"/>
<keyword evidence="2" id="KW-0479">Metal-binding</keyword>
<feature type="domain" description="B box-type" evidence="3">
    <location>
        <begin position="13"/>
        <end position="59"/>
    </location>
</feature>
<keyword evidence="2" id="KW-0862">Zinc</keyword>
<evidence type="ECO:0000259" key="3">
    <source>
        <dbReference type="PROSITE" id="PS50119"/>
    </source>
</evidence>
<evidence type="ECO:0000313" key="4">
    <source>
        <dbReference type="EMBL" id="VDI64985.1"/>
    </source>
</evidence>
<dbReference type="InterPro" id="IPR000315">
    <property type="entry name" value="Znf_B-box"/>
</dbReference>
<feature type="domain" description="B box-type" evidence="3">
    <location>
        <begin position="62"/>
        <end position="108"/>
    </location>
</feature>
<keyword evidence="2" id="KW-0863">Zinc-finger</keyword>
<evidence type="ECO:0000256" key="1">
    <source>
        <dbReference type="ARBA" id="ARBA00023157"/>
    </source>
</evidence>
<keyword evidence="1" id="KW-1015">Disulfide bond</keyword>
<comment type="caution">
    <text evidence="4">The sequence shown here is derived from an EMBL/GenBank/DDBJ whole genome shotgun (WGS) entry which is preliminary data.</text>
</comment>
<evidence type="ECO:0000256" key="2">
    <source>
        <dbReference type="PROSITE-ProRule" id="PRU00024"/>
    </source>
</evidence>
<keyword evidence="5" id="KW-1185">Reference proteome</keyword>
<organism evidence="4 5">
    <name type="scientific">Mytilus galloprovincialis</name>
    <name type="common">Mediterranean mussel</name>
    <dbReference type="NCBI Taxonomy" id="29158"/>
    <lineage>
        <taxon>Eukaryota</taxon>
        <taxon>Metazoa</taxon>
        <taxon>Spiralia</taxon>
        <taxon>Lophotrochozoa</taxon>
        <taxon>Mollusca</taxon>
        <taxon>Bivalvia</taxon>
        <taxon>Autobranchia</taxon>
        <taxon>Pteriomorphia</taxon>
        <taxon>Mytilida</taxon>
        <taxon>Mytiloidea</taxon>
        <taxon>Mytilidae</taxon>
        <taxon>Mytilinae</taxon>
        <taxon>Mytilus</taxon>
    </lineage>
</organism>
<gene>
    <name evidence="4" type="ORF">MGAL_10B004018</name>
</gene>
<dbReference type="InterPro" id="IPR016187">
    <property type="entry name" value="CTDL_fold"/>
</dbReference>
<accession>A0A8B6GKG7</accession>
<dbReference type="PROSITE" id="PS00615">
    <property type="entry name" value="C_TYPE_LECTIN_1"/>
    <property type="match status" value="1"/>
</dbReference>
<dbReference type="Gene3D" id="3.10.100.10">
    <property type="entry name" value="Mannose-Binding Protein A, subunit A"/>
    <property type="match status" value="1"/>
</dbReference>
<dbReference type="InterPro" id="IPR018378">
    <property type="entry name" value="C-type_lectin_CS"/>
</dbReference>
<dbReference type="Pfam" id="PF22586">
    <property type="entry name" value="ANCHR-like_BBOX"/>
    <property type="match status" value="2"/>
</dbReference>